<comment type="caution">
    <text evidence="7">The sequence shown here is derived from an EMBL/GenBank/DDBJ whole genome shotgun (WGS) entry which is preliminary data.</text>
</comment>
<name>A0ABQ5PU26_9BACT</name>
<dbReference type="RefSeq" id="WP_285605764.1">
    <property type="nucleotide sequence ID" value="NZ_BSDC01000001.1"/>
</dbReference>
<organism evidence="7 8">
    <name type="scientific">Geothrix edaphica</name>
    <dbReference type="NCBI Taxonomy" id="2927976"/>
    <lineage>
        <taxon>Bacteria</taxon>
        <taxon>Pseudomonadati</taxon>
        <taxon>Acidobacteriota</taxon>
        <taxon>Holophagae</taxon>
        <taxon>Holophagales</taxon>
        <taxon>Holophagaceae</taxon>
        <taxon>Geothrix</taxon>
    </lineage>
</organism>
<dbReference type="Proteomes" id="UP001165044">
    <property type="component" value="Unassembled WGS sequence"/>
</dbReference>
<feature type="transmembrane region" description="Helical" evidence="5">
    <location>
        <begin position="97"/>
        <end position="114"/>
    </location>
</feature>
<keyword evidence="8" id="KW-1185">Reference proteome</keyword>
<feature type="transmembrane region" description="Helical" evidence="5">
    <location>
        <begin position="121"/>
        <end position="139"/>
    </location>
</feature>
<comment type="subcellular location">
    <subcellularLocation>
        <location evidence="1">Membrane</location>
        <topology evidence="1">Multi-pass membrane protein</topology>
    </subcellularLocation>
</comment>
<keyword evidence="2 5" id="KW-0812">Transmembrane</keyword>
<accession>A0ABQ5PU26</accession>
<feature type="domain" description="O-antigen ligase-related" evidence="6">
    <location>
        <begin position="188"/>
        <end position="318"/>
    </location>
</feature>
<reference evidence="7" key="1">
    <citation type="journal article" date="2023" name="Antonie Van Leeuwenhoek">
        <title>Mesoterricola silvestris gen. nov., sp. nov., Mesoterricola sediminis sp. nov., Geothrix oryzae sp. nov., Geothrix edaphica sp. nov., Geothrix rubra sp. nov., and Geothrix limicola sp. nov., six novel members of Acidobacteriota isolated from soils.</title>
        <authorList>
            <person name="Itoh H."/>
            <person name="Sugisawa Y."/>
            <person name="Mise K."/>
            <person name="Xu Z."/>
            <person name="Kuniyasu M."/>
            <person name="Ushijima N."/>
            <person name="Kawano K."/>
            <person name="Kobayashi E."/>
            <person name="Shiratori Y."/>
            <person name="Masuda Y."/>
            <person name="Senoo K."/>
        </authorList>
    </citation>
    <scope>NUCLEOTIDE SEQUENCE</scope>
    <source>
        <strain evidence="7">Red802</strain>
    </source>
</reference>
<evidence type="ECO:0000313" key="7">
    <source>
        <dbReference type="EMBL" id="GLH65674.1"/>
    </source>
</evidence>
<dbReference type="PANTHER" id="PTHR37422:SF17">
    <property type="entry name" value="O-ANTIGEN LIGASE"/>
    <property type="match status" value="1"/>
</dbReference>
<dbReference type="EMBL" id="BSDC01000001">
    <property type="protein sequence ID" value="GLH65674.1"/>
    <property type="molecule type" value="Genomic_DNA"/>
</dbReference>
<evidence type="ECO:0000256" key="2">
    <source>
        <dbReference type="ARBA" id="ARBA00022692"/>
    </source>
</evidence>
<keyword evidence="4 5" id="KW-0472">Membrane</keyword>
<evidence type="ECO:0000256" key="5">
    <source>
        <dbReference type="SAM" id="Phobius"/>
    </source>
</evidence>
<evidence type="ECO:0000256" key="3">
    <source>
        <dbReference type="ARBA" id="ARBA00022989"/>
    </source>
</evidence>
<evidence type="ECO:0000259" key="6">
    <source>
        <dbReference type="Pfam" id="PF04932"/>
    </source>
</evidence>
<feature type="transmembrane region" description="Helical" evidence="5">
    <location>
        <begin position="344"/>
        <end position="362"/>
    </location>
</feature>
<dbReference type="Pfam" id="PF04932">
    <property type="entry name" value="Wzy_C"/>
    <property type="match status" value="1"/>
</dbReference>
<evidence type="ECO:0000256" key="1">
    <source>
        <dbReference type="ARBA" id="ARBA00004141"/>
    </source>
</evidence>
<feature type="transmembrane region" description="Helical" evidence="5">
    <location>
        <begin position="38"/>
        <end position="55"/>
    </location>
</feature>
<feature type="transmembrane region" description="Helical" evidence="5">
    <location>
        <begin position="225"/>
        <end position="243"/>
    </location>
</feature>
<keyword evidence="3 5" id="KW-1133">Transmembrane helix</keyword>
<feature type="transmembrane region" description="Helical" evidence="5">
    <location>
        <begin position="67"/>
        <end position="85"/>
    </location>
</feature>
<protein>
    <recommendedName>
        <fullName evidence="6">O-antigen ligase-related domain-containing protein</fullName>
    </recommendedName>
</protein>
<dbReference type="InterPro" id="IPR007016">
    <property type="entry name" value="O-antigen_ligase-rel_domated"/>
</dbReference>
<feature type="transmembrane region" description="Helical" evidence="5">
    <location>
        <begin position="313"/>
        <end position="332"/>
    </location>
</feature>
<gene>
    <name evidence="7" type="ORF">GETHED_00380</name>
</gene>
<feature type="transmembrane region" description="Helical" evidence="5">
    <location>
        <begin position="184"/>
        <end position="213"/>
    </location>
</feature>
<proteinExistence type="predicted"/>
<dbReference type="InterPro" id="IPR051533">
    <property type="entry name" value="WaaL-like"/>
</dbReference>
<dbReference type="PANTHER" id="PTHR37422">
    <property type="entry name" value="TEICHURONIC ACID BIOSYNTHESIS PROTEIN TUAE"/>
    <property type="match status" value="1"/>
</dbReference>
<evidence type="ECO:0000256" key="4">
    <source>
        <dbReference type="ARBA" id="ARBA00023136"/>
    </source>
</evidence>
<evidence type="ECO:0000313" key="8">
    <source>
        <dbReference type="Proteomes" id="UP001165044"/>
    </source>
</evidence>
<sequence length="399" mass="44214">MVLLPFLILIPGYFFYHWLVGLNSIPQLLGGYVNESSAVVILWIAAVALFDVSVKSIRPSRIHHLEILYWAFLLYFIASVVYHAFRGDAPDVNKSHTASILQSIAIFAVYRVTALELKFNYRVIFWLCLAMSAFVYSAVSDDVLAAFLVNADDAKAATYQGLARAFFLSVCAATPFSKTLPVRLLLYVNALVVLFFLGSRSDMLALFLFILIFEWVNSKNWTRQFLIYAGAVGLILILIPWLMREMPDNRILGLLEFKADTSVQVRTAQIKFALDQIQSAPFTGAYGSYMRLGGSGHYAHNALSAWVDLGLPGLLLLVTVVGALVHSAVTLAPKVKEQGRNLTADYGMALGFLGICLFFLIFSKPFVDISVPATVGLFVRLHQKISPFALHQNSDTNAP</sequence>